<keyword evidence="3" id="KW-0560">Oxidoreductase</keyword>
<evidence type="ECO:0000313" key="8">
    <source>
        <dbReference type="Proteomes" id="UP000625804"/>
    </source>
</evidence>
<evidence type="ECO:0000313" key="7">
    <source>
        <dbReference type="EMBL" id="NSL50509.1"/>
    </source>
</evidence>
<gene>
    <name evidence="7" type="ORF">HR057_01880</name>
</gene>
<dbReference type="SUPFAM" id="SSF48179">
    <property type="entry name" value="6-phosphogluconate dehydrogenase C-terminal domain-like"/>
    <property type="match status" value="1"/>
</dbReference>
<reference evidence="7" key="1">
    <citation type="submission" date="2020-06" db="EMBL/GenBank/DDBJ databases">
        <title>A novel thermopfilic bacterium from Erzurum, Turkey.</title>
        <authorList>
            <person name="Adiguzel A."/>
            <person name="Ay H."/>
            <person name="Baltaci M.O."/>
        </authorList>
    </citation>
    <scope>NUCLEOTIDE SEQUENCE</scope>
    <source>
        <strain evidence="7">P2</strain>
    </source>
</reference>
<feature type="domain" description="3-hydroxyacyl-CoA dehydrogenase C-terminal" evidence="5">
    <location>
        <begin position="172"/>
        <end position="268"/>
    </location>
</feature>
<dbReference type="PIRSF" id="PIRSF000105">
    <property type="entry name" value="HCDH"/>
    <property type="match status" value="1"/>
</dbReference>
<dbReference type="InterPro" id="IPR036291">
    <property type="entry name" value="NAD(P)-bd_dom_sf"/>
</dbReference>
<protein>
    <submittedName>
        <fullName evidence="7">3-hydroxyacyl-CoA dehydrogenase family protein</fullName>
    </submittedName>
</protein>
<comment type="similarity">
    <text evidence="2">Belongs to the 3-hydroxyacyl-CoA dehydrogenase family.</text>
</comment>
<dbReference type="Pfam" id="PF00725">
    <property type="entry name" value="3HCDH"/>
    <property type="match status" value="1"/>
</dbReference>
<evidence type="ECO:0000256" key="2">
    <source>
        <dbReference type="ARBA" id="ARBA00009463"/>
    </source>
</evidence>
<dbReference type="InterPro" id="IPR013328">
    <property type="entry name" value="6PGD_dom2"/>
</dbReference>
<dbReference type="InterPro" id="IPR008927">
    <property type="entry name" value="6-PGluconate_DH-like_C_sf"/>
</dbReference>
<dbReference type="Gene3D" id="1.10.1040.10">
    <property type="entry name" value="N-(1-d-carboxylethyl)-l-norvaline Dehydrogenase, domain 2"/>
    <property type="match status" value="1"/>
</dbReference>
<sequence>MGSGIAQVIAQAGYSVKIFDLKKENLDQAFLLIQKNVRKWCEKKGKTAEAEMIISKLSKADHLEQFNDVDIIIEAVTEKLEVKKDLFSTLEQIVDQETILASNTSGISISKIAEGCVHKERVVGTHFFNPAHKMPLVEIIQGFETSENTITKVIDFVKTLEKSPVRCLDVPGFIVNRIVTPMLNEAIHALEKGIATKEDIDEALKKGMGHPMGPLQLADYIGLDTLLYFMDHVYKETGNEAYKPAKLLRKMVKNGEIGMKTGKGFYQYNLINS</sequence>
<keyword evidence="8" id="KW-1185">Reference proteome</keyword>
<dbReference type="AlphaFoldDB" id="A0A8J8GB19"/>
<dbReference type="SUPFAM" id="SSF51735">
    <property type="entry name" value="NAD(P)-binding Rossmann-fold domains"/>
    <property type="match status" value="1"/>
</dbReference>
<accession>A0A8J8GB19</accession>
<dbReference type="GO" id="GO:0016616">
    <property type="term" value="F:oxidoreductase activity, acting on the CH-OH group of donors, NAD or NADP as acceptor"/>
    <property type="evidence" value="ECO:0007669"/>
    <property type="project" value="InterPro"/>
</dbReference>
<dbReference type="Proteomes" id="UP000625804">
    <property type="component" value="Unassembled WGS sequence"/>
</dbReference>
<organism evidence="7 8">
    <name type="scientific">Calidifontibacillus erzurumensis</name>
    <dbReference type="NCBI Taxonomy" id="2741433"/>
    <lineage>
        <taxon>Bacteria</taxon>
        <taxon>Bacillati</taxon>
        <taxon>Bacillota</taxon>
        <taxon>Bacilli</taxon>
        <taxon>Bacillales</taxon>
        <taxon>Bacillaceae</taxon>
        <taxon>Calidifontibacillus/Schinkia group</taxon>
        <taxon>Calidifontibacillus</taxon>
    </lineage>
</organism>
<evidence type="ECO:0000256" key="1">
    <source>
        <dbReference type="ARBA" id="ARBA00005086"/>
    </source>
</evidence>
<proteinExistence type="inferred from homology"/>
<dbReference type="InterPro" id="IPR022694">
    <property type="entry name" value="3-OHacyl-CoA_DH"/>
</dbReference>
<evidence type="ECO:0000256" key="3">
    <source>
        <dbReference type="ARBA" id="ARBA00023002"/>
    </source>
</evidence>
<dbReference type="InterPro" id="IPR006108">
    <property type="entry name" value="3HC_DH_C"/>
</dbReference>
<dbReference type="GO" id="GO:0070403">
    <property type="term" value="F:NAD+ binding"/>
    <property type="evidence" value="ECO:0007669"/>
    <property type="project" value="InterPro"/>
</dbReference>
<dbReference type="InterPro" id="IPR006176">
    <property type="entry name" value="3-OHacyl-CoA_DH_NAD-bd"/>
</dbReference>
<evidence type="ECO:0000256" key="4">
    <source>
        <dbReference type="PIRSR" id="PIRSR000105-1"/>
    </source>
</evidence>
<feature type="site" description="Important for catalytic activity" evidence="4">
    <location>
        <position position="126"/>
    </location>
</feature>
<dbReference type="Pfam" id="PF02737">
    <property type="entry name" value="3HCDH_N"/>
    <property type="match status" value="1"/>
</dbReference>
<evidence type="ECO:0000259" key="6">
    <source>
        <dbReference type="Pfam" id="PF02737"/>
    </source>
</evidence>
<dbReference type="FunFam" id="3.40.50.720:FF:000009">
    <property type="entry name" value="Fatty oxidation complex, alpha subunit"/>
    <property type="match status" value="1"/>
</dbReference>
<dbReference type="GO" id="GO:0006631">
    <property type="term" value="P:fatty acid metabolic process"/>
    <property type="evidence" value="ECO:0007669"/>
    <property type="project" value="InterPro"/>
</dbReference>
<evidence type="ECO:0000259" key="5">
    <source>
        <dbReference type="Pfam" id="PF00725"/>
    </source>
</evidence>
<dbReference type="Gene3D" id="3.40.50.720">
    <property type="entry name" value="NAD(P)-binding Rossmann-like Domain"/>
    <property type="match status" value="1"/>
</dbReference>
<name>A0A8J8GB19_9BACI</name>
<dbReference type="EMBL" id="JABTTE010000002">
    <property type="protein sequence ID" value="NSL50509.1"/>
    <property type="molecule type" value="Genomic_DNA"/>
</dbReference>
<feature type="domain" description="3-hydroxyacyl-CoA dehydrogenase NAD binding" evidence="6">
    <location>
        <begin position="1"/>
        <end position="169"/>
    </location>
</feature>
<dbReference type="PANTHER" id="PTHR48075">
    <property type="entry name" value="3-HYDROXYACYL-COA DEHYDROGENASE FAMILY PROTEIN"/>
    <property type="match status" value="1"/>
</dbReference>
<dbReference type="PANTHER" id="PTHR48075:SF5">
    <property type="entry name" value="3-HYDROXYBUTYRYL-COA DEHYDROGENASE"/>
    <property type="match status" value="1"/>
</dbReference>
<comment type="caution">
    <text evidence="7">The sequence shown here is derived from an EMBL/GenBank/DDBJ whole genome shotgun (WGS) entry which is preliminary data.</text>
</comment>
<comment type="pathway">
    <text evidence="1">Lipid metabolism; butanoate metabolism.</text>
</comment>